<feature type="transmembrane region" description="Helical" evidence="9">
    <location>
        <begin position="251"/>
        <end position="280"/>
    </location>
</feature>
<feature type="domain" description="Na+/H+ antiporter NhaC-like C-terminal" evidence="10">
    <location>
        <begin position="149"/>
        <end position="406"/>
    </location>
</feature>
<comment type="similarity">
    <text evidence="8">Belongs to the NhaC Na(+)/H(+) (TC 2.A.35) antiporter family.</text>
</comment>
<evidence type="ECO:0000256" key="4">
    <source>
        <dbReference type="ARBA" id="ARBA00022475"/>
    </source>
</evidence>
<evidence type="ECO:0000256" key="1">
    <source>
        <dbReference type="ARBA" id="ARBA00004651"/>
    </source>
</evidence>
<name>A0ABS4KUE2_9CLOT</name>
<reference evidence="11 12" key="1">
    <citation type="submission" date="2021-03" db="EMBL/GenBank/DDBJ databases">
        <title>Genomic Encyclopedia of Type Strains, Phase IV (KMG-IV): sequencing the most valuable type-strain genomes for metagenomic binning, comparative biology and taxonomic classification.</title>
        <authorList>
            <person name="Goeker M."/>
        </authorList>
    </citation>
    <scope>NUCLEOTIDE SEQUENCE [LARGE SCALE GENOMIC DNA]</scope>
    <source>
        <strain evidence="11 12">DSM 28783</strain>
    </source>
</reference>
<feature type="transmembrane region" description="Helical" evidence="9">
    <location>
        <begin position="292"/>
        <end position="314"/>
    </location>
</feature>
<accession>A0ABS4KUE2</accession>
<comment type="subcellular location">
    <subcellularLocation>
        <location evidence="1">Cell membrane</location>
        <topology evidence="1">Multi-pass membrane protein</topology>
    </subcellularLocation>
</comment>
<keyword evidence="4" id="KW-1003">Cell membrane</keyword>
<feature type="transmembrane region" description="Helical" evidence="9">
    <location>
        <begin position="60"/>
        <end position="91"/>
    </location>
</feature>
<feature type="transmembrane region" description="Helical" evidence="9">
    <location>
        <begin position="98"/>
        <end position="118"/>
    </location>
</feature>
<evidence type="ECO:0000313" key="12">
    <source>
        <dbReference type="Proteomes" id="UP001519307"/>
    </source>
</evidence>
<feature type="transmembrane region" description="Helical" evidence="9">
    <location>
        <begin position="124"/>
        <end position="152"/>
    </location>
</feature>
<sequence>MAEITTLGMFLIGLCICIIGNIQVLYALIFGLLCFTGYSIQQGNSLRETLDMLWEGIENIKTILIVFILIGFLTAVWRAGGTIPFILYYAINMIHPKIFILCTFLLCCIMSFLTGTSFGTASTMGVICMMLSNSAGLNPLVTGGAVLSGIYFGDRCSPMSSSAQLVCTLTQTDIYENIKGMMKISIVPLLFTCIFYAFASGGSGLNVVDISQAELFPKSFNLHWITVIPAAVILLLAVLHIDVKYAMGVSILICCVICVTVQGLTVSKLIYCLIFGYHAVNNPQLAKLLNGGGLISMLRVGAIVMISSSYSGIFSHTRLLNGVKHLIQRIAQYITPFGGVSVTSIFASGVSCNQTLAVILTAQMGNELYNDQNEFAMVLENTAIIIAPLIPWSIAGAVPIATIGATSGCLIYAVYLYALPIWNFTIELLHTRSKSIIKDNMIK</sequence>
<evidence type="ECO:0000259" key="10">
    <source>
        <dbReference type="Pfam" id="PF03553"/>
    </source>
</evidence>
<keyword evidence="12" id="KW-1185">Reference proteome</keyword>
<proteinExistence type="inferred from homology"/>
<feature type="transmembrane region" description="Helical" evidence="9">
    <location>
        <begin position="186"/>
        <end position="208"/>
    </location>
</feature>
<comment type="caution">
    <text evidence="11">The sequence shown here is derived from an EMBL/GenBank/DDBJ whole genome shotgun (WGS) entry which is preliminary data.</text>
</comment>
<dbReference type="PANTHER" id="PTHR33451:SF3">
    <property type="entry name" value="MALATE-2H(+)_NA(+)-LACTATE ANTIPORTER"/>
    <property type="match status" value="1"/>
</dbReference>
<keyword evidence="6 9" id="KW-1133">Transmembrane helix</keyword>
<dbReference type="Proteomes" id="UP001519307">
    <property type="component" value="Unassembled WGS sequence"/>
</dbReference>
<evidence type="ECO:0000256" key="7">
    <source>
        <dbReference type="ARBA" id="ARBA00023136"/>
    </source>
</evidence>
<dbReference type="PANTHER" id="PTHR33451">
    <property type="entry name" value="MALATE-2H(+)/NA(+)-LACTATE ANTIPORTER"/>
    <property type="match status" value="1"/>
</dbReference>
<keyword evidence="2" id="KW-0813">Transport</keyword>
<keyword evidence="3" id="KW-0050">Antiport</keyword>
<dbReference type="InterPro" id="IPR052180">
    <property type="entry name" value="NhaC_Na-H+_Antiporter"/>
</dbReference>
<dbReference type="Pfam" id="PF03553">
    <property type="entry name" value="Na_H_antiporter"/>
    <property type="match status" value="1"/>
</dbReference>
<evidence type="ECO:0000256" key="6">
    <source>
        <dbReference type="ARBA" id="ARBA00022989"/>
    </source>
</evidence>
<evidence type="ECO:0000313" key="11">
    <source>
        <dbReference type="EMBL" id="MBP2033673.1"/>
    </source>
</evidence>
<evidence type="ECO:0000256" key="5">
    <source>
        <dbReference type="ARBA" id="ARBA00022692"/>
    </source>
</evidence>
<feature type="transmembrane region" description="Helical" evidence="9">
    <location>
        <begin position="383"/>
        <end position="404"/>
    </location>
</feature>
<keyword evidence="7 9" id="KW-0472">Membrane</keyword>
<gene>
    <name evidence="11" type="ORF">J2Z42_002380</name>
</gene>
<organism evidence="11 12">
    <name type="scientific">Clostridium algifaecis</name>
    <dbReference type="NCBI Taxonomy" id="1472040"/>
    <lineage>
        <taxon>Bacteria</taxon>
        <taxon>Bacillati</taxon>
        <taxon>Bacillota</taxon>
        <taxon>Clostridia</taxon>
        <taxon>Eubacteriales</taxon>
        <taxon>Clostridiaceae</taxon>
        <taxon>Clostridium</taxon>
    </lineage>
</organism>
<evidence type="ECO:0000256" key="3">
    <source>
        <dbReference type="ARBA" id="ARBA00022449"/>
    </source>
</evidence>
<dbReference type="RefSeq" id="WP_209702938.1">
    <property type="nucleotide sequence ID" value="NZ_JAGGLM010000018.1"/>
</dbReference>
<evidence type="ECO:0000256" key="2">
    <source>
        <dbReference type="ARBA" id="ARBA00022448"/>
    </source>
</evidence>
<dbReference type="EMBL" id="JAGGLM010000018">
    <property type="protein sequence ID" value="MBP2033673.1"/>
    <property type="molecule type" value="Genomic_DNA"/>
</dbReference>
<feature type="transmembrane region" description="Helical" evidence="9">
    <location>
        <begin position="220"/>
        <end position="239"/>
    </location>
</feature>
<feature type="transmembrane region" description="Helical" evidence="9">
    <location>
        <begin position="410"/>
        <end position="429"/>
    </location>
</feature>
<evidence type="ECO:0000256" key="8">
    <source>
        <dbReference type="ARBA" id="ARBA00038435"/>
    </source>
</evidence>
<keyword evidence="5 9" id="KW-0812">Transmembrane</keyword>
<feature type="transmembrane region" description="Helical" evidence="9">
    <location>
        <begin position="7"/>
        <end position="40"/>
    </location>
</feature>
<evidence type="ECO:0000256" key="9">
    <source>
        <dbReference type="SAM" id="Phobius"/>
    </source>
</evidence>
<protein>
    <submittedName>
        <fullName evidence="11">NhaC family Na+:H+ antiporter</fullName>
    </submittedName>
</protein>
<dbReference type="InterPro" id="IPR018461">
    <property type="entry name" value="Na/H_Antiport_NhaC-like_C"/>
</dbReference>